<proteinExistence type="predicted"/>
<reference evidence="1" key="1">
    <citation type="submission" date="2022-10" db="EMBL/GenBank/DDBJ databases">
        <title>Tapping the CABI collections for fungal endophytes: first genome assemblies for Collariella, Neodidymelliopsis, Ascochyta clinopodiicola, Didymella pomorum, Didymosphaeria variabile, Neocosmospora piperis and Neocucurbitaria cava.</title>
        <authorList>
            <person name="Hill R."/>
        </authorList>
    </citation>
    <scope>NUCLEOTIDE SEQUENCE</scope>
    <source>
        <strain evidence="1">IMI 356814</strain>
    </source>
</reference>
<evidence type="ECO:0000313" key="1">
    <source>
        <dbReference type="EMBL" id="KAJ4362588.1"/>
    </source>
</evidence>
<comment type="caution">
    <text evidence="1">The sequence shown here is derived from an EMBL/GenBank/DDBJ whole genome shotgun (WGS) entry which is preliminary data.</text>
</comment>
<protein>
    <submittedName>
        <fullName evidence="1">Uncharacterized protein</fullName>
    </submittedName>
</protein>
<dbReference type="OrthoDB" id="5397557at2759"/>
<accession>A0A9W8XYA6</accession>
<dbReference type="EMBL" id="JAPEUY010000021">
    <property type="protein sequence ID" value="KAJ4362588.1"/>
    <property type="molecule type" value="Genomic_DNA"/>
</dbReference>
<name>A0A9W8XYA6_9PLEO</name>
<keyword evidence="2" id="KW-1185">Reference proteome</keyword>
<sequence length="365" mass="42665">MLQYILSFCDPSTLFQLMHVSFTTRQEAKKLFWSDPTTRYIVDGQWLLAGGHPRHTNHDLEALTHMQYIEVDFTFGASVFVTEWEDGRYYTEIREGEDQRAAFWMALRRRFPRVTDVVLTEGTSKRLGTPPDKGTRLATGSFDGISLSVSQLQWYNNTSVCPASRYLWRWNRSSSTWELTDTSWNPHRITPPVRKYFGPVGAYQRYDHIDMDLAELEYARENHTIQATEAYYVHIRQPPCVCPFPQCGMQFEQPGEWVAHYSQAYIRSRTHDGRVPLPPWESLRSAFARHDASLELKRQRLSEEMARMQAAWGEPGSSERSTASQQFLQQLRNDPLYAGEITPEESEIWFRYQRDMNGQEHPPIY</sequence>
<dbReference type="Proteomes" id="UP001140560">
    <property type="component" value="Unassembled WGS sequence"/>
</dbReference>
<evidence type="ECO:0000313" key="2">
    <source>
        <dbReference type="Proteomes" id="UP001140560"/>
    </source>
</evidence>
<dbReference type="AlphaFoldDB" id="A0A9W8XYA6"/>
<organism evidence="1 2">
    <name type="scientific">Neocucurbitaria cava</name>
    <dbReference type="NCBI Taxonomy" id="798079"/>
    <lineage>
        <taxon>Eukaryota</taxon>
        <taxon>Fungi</taxon>
        <taxon>Dikarya</taxon>
        <taxon>Ascomycota</taxon>
        <taxon>Pezizomycotina</taxon>
        <taxon>Dothideomycetes</taxon>
        <taxon>Pleosporomycetidae</taxon>
        <taxon>Pleosporales</taxon>
        <taxon>Pleosporineae</taxon>
        <taxon>Cucurbitariaceae</taxon>
        <taxon>Neocucurbitaria</taxon>
    </lineage>
</organism>
<gene>
    <name evidence="1" type="ORF">N0V83_010682</name>
</gene>